<dbReference type="RefSeq" id="WP_059426572.1">
    <property type="nucleotide sequence ID" value="NZ_FAUU01000001.1"/>
</dbReference>
<dbReference type="PANTHER" id="PTHR38601">
    <property type="entry name" value="HYDROGENASE-4 COMPONENT E"/>
    <property type="match status" value="1"/>
</dbReference>
<evidence type="ECO:0000256" key="4">
    <source>
        <dbReference type="ARBA" id="ARBA00022989"/>
    </source>
</evidence>
<dbReference type="Proteomes" id="UP000052257">
    <property type="component" value="Unassembled WGS sequence"/>
</dbReference>
<dbReference type="EMBL" id="FAUW01000001">
    <property type="protein sequence ID" value="CUU67829.1"/>
    <property type="molecule type" value="Genomic_DNA"/>
</dbReference>
<sequence>MEILVILMMISSLFVFGFRSFRLSIFSYILQTIFLVSIFVSLALTYDAKELFSWAIIAFFTKVLFVPFILLFLVKKLGVAYEVEPVGGFLVSPLIAFAFAIGSAMIMAPVLLEFSLIKSETALIGTIFIFMVGVFGFILRNSFIKQILSYCLFENGIHLSLALTAYNSHVLVELGVLSDAIFAIIIMSILAFRYYKIYGTLDTSIADNLKG</sequence>
<comment type="subcellular location">
    <subcellularLocation>
        <location evidence="1">Cell membrane</location>
        <topology evidence="1">Multi-pass membrane protein</topology>
    </subcellularLocation>
</comment>
<dbReference type="PANTHER" id="PTHR38601:SF1">
    <property type="entry name" value="HYDROGENASE-4 COMPONENT E"/>
    <property type="match status" value="1"/>
</dbReference>
<evidence type="ECO:0000313" key="7">
    <source>
        <dbReference type="EMBL" id="CUU67829.1"/>
    </source>
</evidence>
<name>A0A0S4R1H5_CAMHY</name>
<dbReference type="GO" id="GO:0016491">
    <property type="term" value="F:oxidoreductase activity"/>
    <property type="evidence" value="ECO:0007669"/>
    <property type="project" value="UniProtKB-KW"/>
</dbReference>
<dbReference type="EC" id="1.-.-.-" evidence="8"/>
<feature type="transmembrane region" description="Helical" evidence="6">
    <location>
        <begin position="86"/>
        <end position="110"/>
    </location>
</feature>
<keyword evidence="8" id="KW-0560">Oxidoreductase</keyword>
<organism evidence="8 9">
    <name type="scientific">Campylobacter hyointestinalis subsp. hyointestinalis</name>
    <dbReference type="NCBI Taxonomy" id="91352"/>
    <lineage>
        <taxon>Bacteria</taxon>
        <taxon>Pseudomonadati</taxon>
        <taxon>Campylobacterota</taxon>
        <taxon>Epsilonproteobacteria</taxon>
        <taxon>Campylobacterales</taxon>
        <taxon>Campylobacteraceae</taxon>
        <taxon>Campylobacter</taxon>
    </lineage>
</organism>
<gene>
    <name evidence="8" type="primary">hyfE</name>
    <name evidence="8" type="ORF">ERS686654_01221</name>
    <name evidence="7" type="ORF">ERS739220_00022</name>
</gene>
<evidence type="ECO:0000256" key="5">
    <source>
        <dbReference type="ARBA" id="ARBA00023136"/>
    </source>
</evidence>
<evidence type="ECO:0000313" key="9">
    <source>
        <dbReference type="Proteomes" id="UP000052237"/>
    </source>
</evidence>
<dbReference type="InterPro" id="IPR039428">
    <property type="entry name" value="NUOK/Mnh_C1-like"/>
</dbReference>
<evidence type="ECO:0000256" key="2">
    <source>
        <dbReference type="ARBA" id="ARBA00022475"/>
    </source>
</evidence>
<accession>A0A0S4R1H5</accession>
<keyword evidence="2" id="KW-1003">Cell membrane</keyword>
<feature type="transmembrane region" description="Helical" evidence="6">
    <location>
        <begin position="28"/>
        <end position="46"/>
    </location>
</feature>
<protein>
    <submittedName>
        <fullName evidence="8">Hydrogenase 4 membrane subunit</fullName>
        <ecNumber evidence="8">1.-.-.-</ecNumber>
    </submittedName>
</protein>
<keyword evidence="5 6" id="KW-0472">Membrane</keyword>
<evidence type="ECO:0000313" key="8">
    <source>
        <dbReference type="EMBL" id="CUU80864.1"/>
    </source>
</evidence>
<dbReference type="NCBIfam" id="NF008556">
    <property type="entry name" value="PRK11492.1"/>
    <property type="match status" value="1"/>
</dbReference>
<evidence type="ECO:0000256" key="1">
    <source>
        <dbReference type="ARBA" id="ARBA00004651"/>
    </source>
</evidence>
<dbReference type="Proteomes" id="UP000052237">
    <property type="component" value="Unassembled WGS sequence"/>
</dbReference>
<feature type="transmembrane region" description="Helical" evidence="6">
    <location>
        <begin position="174"/>
        <end position="195"/>
    </location>
</feature>
<reference evidence="9 10" key="1">
    <citation type="submission" date="2015-11" db="EMBL/GenBank/DDBJ databases">
        <authorList>
            <consortium name="Pathogen Informatics"/>
        </authorList>
    </citation>
    <scope>NUCLEOTIDE SEQUENCE [LARGE SCALE GENOMIC DNA]</scope>
    <source>
        <strain evidence="8 9">006A-0059</strain>
        <strain evidence="7 10">006A-0191</strain>
    </source>
</reference>
<keyword evidence="9" id="KW-1185">Reference proteome</keyword>
<accession>A0A9W5AIX9</accession>
<feature type="transmembrane region" description="Helical" evidence="6">
    <location>
        <begin position="52"/>
        <end position="74"/>
    </location>
</feature>
<keyword evidence="3 6" id="KW-0812">Transmembrane</keyword>
<feature type="transmembrane region" description="Helical" evidence="6">
    <location>
        <begin position="122"/>
        <end position="140"/>
    </location>
</feature>
<evidence type="ECO:0000256" key="6">
    <source>
        <dbReference type="SAM" id="Phobius"/>
    </source>
</evidence>
<comment type="caution">
    <text evidence="8">The sequence shown here is derived from an EMBL/GenBank/DDBJ whole genome shotgun (WGS) entry which is preliminary data.</text>
</comment>
<evidence type="ECO:0000313" key="10">
    <source>
        <dbReference type="Proteomes" id="UP000052257"/>
    </source>
</evidence>
<evidence type="ECO:0000256" key="3">
    <source>
        <dbReference type="ARBA" id="ARBA00022692"/>
    </source>
</evidence>
<dbReference type="AlphaFoldDB" id="A0A0S4R1H5"/>
<keyword evidence="4 6" id="KW-1133">Transmembrane helix</keyword>
<dbReference type="EMBL" id="FAVB01000002">
    <property type="protein sequence ID" value="CUU80864.1"/>
    <property type="molecule type" value="Genomic_DNA"/>
</dbReference>
<dbReference type="GO" id="GO:0005886">
    <property type="term" value="C:plasma membrane"/>
    <property type="evidence" value="ECO:0007669"/>
    <property type="project" value="UniProtKB-SubCell"/>
</dbReference>
<proteinExistence type="predicted"/>
<dbReference type="Gene3D" id="1.10.287.3510">
    <property type="match status" value="1"/>
</dbReference>
<dbReference type="InterPro" id="IPR038730">
    <property type="entry name" value="HyfE-like"/>
</dbReference>
<dbReference type="Pfam" id="PF00420">
    <property type="entry name" value="Oxidored_q2"/>
    <property type="match status" value="1"/>
</dbReference>